<dbReference type="GO" id="GO:0022857">
    <property type="term" value="F:transmembrane transporter activity"/>
    <property type="evidence" value="ECO:0007669"/>
    <property type="project" value="InterPro"/>
</dbReference>
<accession>A0AAW3P9W7</accession>
<feature type="domain" description="Major facilitator superfamily (MFS) profile" evidence="7">
    <location>
        <begin position="46"/>
        <end position="464"/>
    </location>
</feature>
<keyword evidence="5 6" id="KW-0472">Membrane</keyword>
<dbReference type="PANTHER" id="PTHR23505">
    <property type="entry name" value="SPINSTER"/>
    <property type="match status" value="1"/>
</dbReference>
<keyword evidence="2" id="KW-0813">Transport</keyword>
<evidence type="ECO:0000259" key="7">
    <source>
        <dbReference type="PROSITE" id="PS50850"/>
    </source>
</evidence>
<gene>
    <name evidence="8" type="ORF">WL88_26035</name>
</gene>
<feature type="transmembrane region" description="Helical" evidence="6">
    <location>
        <begin position="270"/>
        <end position="291"/>
    </location>
</feature>
<sequence>MDIPGGDMSNPSHQAALRQRDPVDQTVALHRAPGRLVQDSAASWYVLCLLTLSYALAYIDRQVLNLLVDPIKHSLSISDTQLSLIQGTAFVSAYLIAAPLFGRLVDVTNRRNILMFGIVLWCVCTACCGRADTYVELFAARFGVGASEACVFPVSCSLIADYFSPRKAPRALSIFTAGQWIGAGLSLVAGGYVLSLADVVRKSIPAFGSFASWQIAFVLVGLPGLVLAMVLFTVREPARDVAPTMQSASDDDKPFELREGIAFIWERRGFYARVYIGVGMLAIVTLAMPAWLPSFLIRCHGVEPSSVGYRLGILSVILGTTGVLLGPWIARLFERRGYHDAALRTAGTSMVAMFVFCALIPFAPSATGVFAAAAGAIFSFSLPIGIIAAATQLSTPRRLRGIAASLHTFLAQSIGFGVGPTAIALLTDKVFGNPRMVGYSLGIVSCAASALAAWLIFTALPHYRRMRQERHLDDQPLSPQ</sequence>
<evidence type="ECO:0000256" key="3">
    <source>
        <dbReference type="ARBA" id="ARBA00022692"/>
    </source>
</evidence>
<feature type="transmembrane region" description="Helical" evidence="6">
    <location>
        <begin position="138"/>
        <end position="160"/>
    </location>
</feature>
<dbReference type="PROSITE" id="PS50850">
    <property type="entry name" value="MFS"/>
    <property type="match status" value="1"/>
</dbReference>
<dbReference type="PANTHER" id="PTHR23505:SF79">
    <property type="entry name" value="PROTEIN SPINSTER"/>
    <property type="match status" value="1"/>
</dbReference>
<dbReference type="AlphaFoldDB" id="A0AAW3P9W7"/>
<dbReference type="GO" id="GO:0016020">
    <property type="term" value="C:membrane"/>
    <property type="evidence" value="ECO:0007669"/>
    <property type="project" value="UniProtKB-SubCell"/>
</dbReference>
<dbReference type="SUPFAM" id="SSF103473">
    <property type="entry name" value="MFS general substrate transporter"/>
    <property type="match status" value="1"/>
</dbReference>
<feature type="transmembrane region" description="Helical" evidence="6">
    <location>
        <begin position="342"/>
        <end position="363"/>
    </location>
</feature>
<feature type="transmembrane region" description="Helical" evidence="6">
    <location>
        <begin position="172"/>
        <end position="193"/>
    </location>
</feature>
<dbReference type="InterPro" id="IPR036259">
    <property type="entry name" value="MFS_trans_sf"/>
</dbReference>
<dbReference type="InterPro" id="IPR044770">
    <property type="entry name" value="MFS_spinster-like"/>
</dbReference>
<evidence type="ECO:0000256" key="4">
    <source>
        <dbReference type="ARBA" id="ARBA00022989"/>
    </source>
</evidence>
<feature type="transmembrane region" description="Helical" evidence="6">
    <location>
        <begin position="438"/>
        <end position="460"/>
    </location>
</feature>
<protein>
    <submittedName>
        <fullName evidence="8">MFS transporter</fullName>
    </submittedName>
</protein>
<comment type="caution">
    <text evidence="8">The sequence shown here is derived from an EMBL/GenBank/DDBJ whole genome shotgun (WGS) entry which is preliminary data.</text>
</comment>
<feature type="transmembrane region" description="Helical" evidence="6">
    <location>
        <begin position="213"/>
        <end position="234"/>
    </location>
</feature>
<dbReference type="InterPro" id="IPR020846">
    <property type="entry name" value="MFS_dom"/>
</dbReference>
<feature type="transmembrane region" description="Helical" evidence="6">
    <location>
        <begin position="82"/>
        <end position="101"/>
    </location>
</feature>
<feature type="transmembrane region" description="Helical" evidence="6">
    <location>
        <begin position="402"/>
        <end position="426"/>
    </location>
</feature>
<feature type="transmembrane region" description="Helical" evidence="6">
    <location>
        <begin position="41"/>
        <end position="59"/>
    </location>
</feature>
<comment type="subcellular location">
    <subcellularLocation>
        <location evidence="1">Membrane</location>
        <topology evidence="1">Multi-pass membrane protein</topology>
    </subcellularLocation>
</comment>
<keyword evidence="3 6" id="KW-0812">Transmembrane</keyword>
<dbReference type="EMBL" id="LPJV01000059">
    <property type="protein sequence ID" value="KWF46767.1"/>
    <property type="molecule type" value="Genomic_DNA"/>
</dbReference>
<feature type="transmembrane region" description="Helical" evidence="6">
    <location>
        <begin position="311"/>
        <end position="330"/>
    </location>
</feature>
<evidence type="ECO:0000313" key="9">
    <source>
        <dbReference type="Proteomes" id="UP000063236"/>
    </source>
</evidence>
<evidence type="ECO:0000313" key="8">
    <source>
        <dbReference type="EMBL" id="KWF46767.1"/>
    </source>
</evidence>
<proteinExistence type="predicted"/>
<dbReference type="Gene3D" id="1.20.1250.20">
    <property type="entry name" value="MFS general substrate transporter like domains"/>
    <property type="match status" value="1"/>
</dbReference>
<organism evidence="8 9">
    <name type="scientific">Burkholderia diffusa</name>
    <dbReference type="NCBI Taxonomy" id="488732"/>
    <lineage>
        <taxon>Bacteria</taxon>
        <taxon>Pseudomonadati</taxon>
        <taxon>Pseudomonadota</taxon>
        <taxon>Betaproteobacteria</taxon>
        <taxon>Burkholderiales</taxon>
        <taxon>Burkholderiaceae</taxon>
        <taxon>Burkholderia</taxon>
        <taxon>Burkholderia cepacia complex</taxon>
    </lineage>
</organism>
<feature type="transmembrane region" description="Helical" evidence="6">
    <location>
        <begin position="113"/>
        <end position="132"/>
    </location>
</feature>
<reference evidence="8 9" key="1">
    <citation type="submission" date="2015-11" db="EMBL/GenBank/DDBJ databases">
        <title>Expanding the genomic diversity of Burkholderia species for the development of highly accurate diagnostics.</title>
        <authorList>
            <person name="Sahl J."/>
            <person name="Keim P."/>
            <person name="Wagner D."/>
        </authorList>
    </citation>
    <scope>NUCLEOTIDE SEQUENCE [LARGE SCALE GENOMIC DNA]</scope>
    <source>
        <strain evidence="8 9">MSMB378WGS</strain>
    </source>
</reference>
<dbReference type="Pfam" id="PF07690">
    <property type="entry name" value="MFS_1"/>
    <property type="match status" value="1"/>
</dbReference>
<evidence type="ECO:0000256" key="5">
    <source>
        <dbReference type="ARBA" id="ARBA00023136"/>
    </source>
</evidence>
<dbReference type="Proteomes" id="UP000063236">
    <property type="component" value="Unassembled WGS sequence"/>
</dbReference>
<keyword evidence="4 6" id="KW-1133">Transmembrane helix</keyword>
<name>A0AAW3P9W7_9BURK</name>
<feature type="transmembrane region" description="Helical" evidence="6">
    <location>
        <begin position="369"/>
        <end position="390"/>
    </location>
</feature>
<dbReference type="InterPro" id="IPR011701">
    <property type="entry name" value="MFS"/>
</dbReference>
<evidence type="ECO:0000256" key="6">
    <source>
        <dbReference type="SAM" id="Phobius"/>
    </source>
</evidence>
<evidence type="ECO:0000256" key="2">
    <source>
        <dbReference type="ARBA" id="ARBA00022448"/>
    </source>
</evidence>
<evidence type="ECO:0000256" key="1">
    <source>
        <dbReference type="ARBA" id="ARBA00004141"/>
    </source>
</evidence>